<keyword evidence="2" id="KW-1185">Reference proteome</keyword>
<protein>
    <submittedName>
        <fullName evidence="1">DUF3000 domain-containing protein</fullName>
    </submittedName>
</protein>
<comment type="caution">
    <text evidence="1">The sequence shown here is derived from an EMBL/GenBank/DDBJ whole genome shotgun (WGS) entry which is preliminary data.</text>
</comment>
<proteinExistence type="predicted"/>
<dbReference type="RefSeq" id="WP_148600266.1">
    <property type="nucleotide sequence ID" value="NZ_VSLD01000002.1"/>
</dbReference>
<name>A0A5D0XS11_9MICC</name>
<dbReference type="OrthoDB" id="3210980at2"/>
<dbReference type="Pfam" id="PF11452">
    <property type="entry name" value="DUF3000"/>
    <property type="match status" value="1"/>
</dbReference>
<dbReference type="Proteomes" id="UP000323410">
    <property type="component" value="Unassembled WGS sequence"/>
</dbReference>
<organism evidence="1 2">
    <name type="scientific">Arthrobacter echini</name>
    <dbReference type="NCBI Taxonomy" id="1529066"/>
    <lineage>
        <taxon>Bacteria</taxon>
        <taxon>Bacillati</taxon>
        <taxon>Actinomycetota</taxon>
        <taxon>Actinomycetes</taxon>
        <taxon>Micrococcales</taxon>
        <taxon>Micrococcaceae</taxon>
        <taxon>Arthrobacter</taxon>
    </lineage>
</organism>
<reference evidence="1 2" key="1">
    <citation type="submission" date="2019-08" db="EMBL/GenBank/DDBJ databases">
        <title>Genone of Arthrobacter echini P9.</title>
        <authorList>
            <person name="Bowman J.P."/>
        </authorList>
    </citation>
    <scope>NUCLEOTIDE SEQUENCE [LARGE SCALE GENOMIC DNA]</scope>
    <source>
        <strain evidence="1 2">P9</strain>
    </source>
</reference>
<accession>A0A5D0XS11</accession>
<sequence>MSATGGVSQLPAEFVDALTALRAAVRRSPLRLEEIPAPSRLAPFAVALGADIVDLPSTGPFSPQRPFTPAPGPEELATGRFILLYDPQGSSVWNGKFRIVTYIRAQLESAMGEDALLSSVAWTWLCEALENHGARHHSIAGTATRIHSESFGTLEDRADTIDIELRASWTPEVAGIRRHLEAWAELVCMFAGLPPLPEGVTHLPHRRS</sequence>
<dbReference type="InterPro" id="IPR021555">
    <property type="entry name" value="DUF3000"/>
</dbReference>
<gene>
    <name evidence="1" type="ORF">FQ377_05590</name>
</gene>
<dbReference type="AlphaFoldDB" id="A0A5D0XS11"/>
<evidence type="ECO:0000313" key="2">
    <source>
        <dbReference type="Proteomes" id="UP000323410"/>
    </source>
</evidence>
<dbReference type="EMBL" id="VSLD01000002">
    <property type="protein sequence ID" value="TYC99444.1"/>
    <property type="molecule type" value="Genomic_DNA"/>
</dbReference>
<evidence type="ECO:0000313" key="1">
    <source>
        <dbReference type="EMBL" id="TYC99444.1"/>
    </source>
</evidence>